<dbReference type="KEGG" id="mac:MA_4498"/>
<protein>
    <recommendedName>
        <fullName evidence="4">DUF1673 family protein</fullName>
    </recommendedName>
</protein>
<keyword evidence="1" id="KW-0472">Membrane</keyword>
<evidence type="ECO:0000256" key="1">
    <source>
        <dbReference type="SAM" id="Phobius"/>
    </source>
</evidence>
<gene>
    <name evidence="2" type="ordered locus">MA_4498</name>
</gene>
<reference evidence="2 3" key="1">
    <citation type="journal article" date="2002" name="Genome Res.">
        <title>The genome of Methanosarcina acetivorans reveals extensive metabolic and physiological diversity.</title>
        <authorList>
            <person name="Galagan J.E."/>
            <person name="Nusbaum C."/>
            <person name="Roy A."/>
            <person name="Endrizzi M.G."/>
            <person name="Macdonald P."/>
            <person name="FitzHugh W."/>
            <person name="Calvo S."/>
            <person name="Engels R."/>
            <person name="Smirnov S."/>
            <person name="Atnoor D."/>
            <person name="Brown A."/>
            <person name="Allen N."/>
            <person name="Naylor J."/>
            <person name="Stange-Thomann N."/>
            <person name="DeArellano K."/>
            <person name="Johnson R."/>
            <person name="Linton L."/>
            <person name="McEwan P."/>
            <person name="McKernan K."/>
            <person name="Talamas J."/>
            <person name="Tirrell A."/>
            <person name="Ye W."/>
            <person name="Zimmer A."/>
            <person name="Barber R.D."/>
            <person name="Cann I."/>
            <person name="Graham D.E."/>
            <person name="Grahame D.A."/>
            <person name="Guss A."/>
            <person name="Hedderich R."/>
            <person name="Ingram-Smith C."/>
            <person name="Kuettner C.H."/>
            <person name="Krzycki J.A."/>
            <person name="Leigh J.A."/>
            <person name="Li W."/>
            <person name="Liu J."/>
            <person name="Mukhopadhyay B."/>
            <person name="Reeve J.N."/>
            <person name="Smith K."/>
            <person name="Springer T.A."/>
            <person name="Umayam L.A."/>
            <person name="White O."/>
            <person name="White R.H."/>
            <person name="de Macario E.C."/>
            <person name="Ferry J.G."/>
            <person name="Jarrell K.F."/>
            <person name="Jing H."/>
            <person name="Macario A.J.L."/>
            <person name="Paulsen I."/>
            <person name="Pritchett M."/>
            <person name="Sowers K.R."/>
            <person name="Swanson R.V."/>
            <person name="Zinder S.H."/>
            <person name="Lander E."/>
            <person name="Metcalf W.W."/>
            <person name="Birren B."/>
        </authorList>
    </citation>
    <scope>NUCLEOTIDE SEQUENCE [LARGE SCALE GENOMIC DNA]</scope>
    <source>
        <strain evidence="3">ATCC 35395 / DSM 2834 / JCM 12185 / C2A</strain>
    </source>
</reference>
<accession>Q8THL6</accession>
<dbReference type="EMBL" id="AE010299">
    <property type="protein sequence ID" value="AAM07838.1"/>
    <property type="molecule type" value="Genomic_DNA"/>
</dbReference>
<name>Q8THL6_METAC</name>
<keyword evidence="1" id="KW-0812">Transmembrane</keyword>
<dbReference type="InterPro" id="IPR012874">
    <property type="entry name" value="DUF1673_METspp"/>
</dbReference>
<evidence type="ECO:0000313" key="2">
    <source>
        <dbReference type="EMBL" id="AAM07838.1"/>
    </source>
</evidence>
<organism evidence="2 3">
    <name type="scientific">Methanosarcina acetivorans (strain ATCC 35395 / DSM 2834 / JCM 12185 / C2A)</name>
    <dbReference type="NCBI Taxonomy" id="188937"/>
    <lineage>
        <taxon>Archaea</taxon>
        <taxon>Methanobacteriati</taxon>
        <taxon>Methanobacteriota</taxon>
        <taxon>Stenosarchaea group</taxon>
        <taxon>Methanomicrobia</taxon>
        <taxon>Methanosarcinales</taxon>
        <taxon>Methanosarcinaceae</taxon>
        <taxon>Methanosarcina</taxon>
    </lineage>
</organism>
<evidence type="ECO:0000313" key="3">
    <source>
        <dbReference type="Proteomes" id="UP000002487"/>
    </source>
</evidence>
<feature type="transmembrane region" description="Helical" evidence="1">
    <location>
        <begin position="158"/>
        <end position="176"/>
    </location>
</feature>
<dbReference type="AlphaFoldDB" id="Q8THL6"/>
<dbReference type="STRING" id="188937.MA_4498"/>
<feature type="transmembrane region" description="Helical" evidence="1">
    <location>
        <begin position="69"/>
        <end position="88"/>
    </location>
</feature>
<keyword evidence="1" id="KW-1133">Transmembrane helix</keyword>
<dbReference type="Pfam" id="PF07895">
    <property type="entry name" value="DUF1673"/>
    <property type="match status" value="1"/>
</dbReference>
<dbReference type="EnsemblBacteria" id="AAM07838">
    <property type="protein sequence ID" value="AAM07838"/>
    <property type="gene ID" value="MA_4498"/>
</dbReference>
<dbReference type="InParanoid" id="Q8THL6"/>
<sequence>MRVYEMAFIESIRKMMGWCPMKNSLGKRKQENNYPDFKFENGIVELGSSPADLQGNRIFKVHVNLFPEWWAVIIILFALIISLLLWTYSPESSFLIILSEIILYLPLIVLLLFHHPSTVTVMPEKIIVKRLIRKPVVIEKKDIIQISVTRNENRSLRWPMRLVFLVTLPIILLRTVERIVRDLQLEAAASASAKLSLFLSQSLTVTYLLVFFYYFEIRAPYQQILKMTTYSNLKLWIYTEKPEELTKLLNFGI</sequence>
<evidence type="ECO:0008006" key="4">
    <source>
        <dbReference type="Google" id="ProtNLM"/>
    </source>
</evidence>
<proteinExistence type="predicted"/>
<feature type="transmembrane region" description="Helical" evidence="1">
    <location>
        <begin position="196"/>
        <end position="215"/>
    </location>
</feature>
<dbReference type="HOGENOM" id="CLU_097793_0_0_2"/>
<keyword evidence="3" id="KW-1185">Reference proteome</keyword>
<dbReference type="PhylomeDB" id="Q8THL6"/>
<dbReference type="Proteomes" id="UP000002487">
    <property type="component" value="Chromosome"/>
</dbReference>
<feature type="transmembrane region" description="Helical" evidence="1">
    <location>
        <begin position="94"/>
        <end position="113"/>
    </location>
</feature>